<name>A0ABV1FA66_9FIRM</name>
<keyword evidence="2" id="KW-1185">Reference proteome</keyword>
<reference evidence="1 2" key="1">
    <citation type="submission" date="2024-03" db="EMBL/GenBank/DDBJ databases">
        <title>Human intestinal bacterial collection.</title>
        <authorList>
            <person name="Pauvert C."/>
            <person name="Hitch T.C.A."/>
            <person name="Clavel T."/>
        </authorList>
    </citation>
    <scope>NUCLEOTIDE SEQUENCE [LARGE SCALE GENOMIC DNA]</scope>
    <source>
        <strain evidence="1 2">CLA-JM-H38</strain>
    </source>
</reference>
<sequence length="274" mass="31999">MFEINETPECIEMVKERRNKELKLNEFMLSEKNRLAEKVDYYTPLLKDLRELAVKSAVRKEYSNNENGIYRGYYCPSPVDDLIIGGCRRGKLLKRITKRTNPDREYLFDSNNRLVAVNLLLDWKAVQTEVLIYEDNLVTGIDIDNYDNSIIKLSECIYDSDNKIKSFLTASVSSNKATRTKIDEIELEKYSYDESGLNEAEIISYYESDKVIENIIKKSFENNLTLEAKLGLPDCDTSYEHYIFHHDNDGFIDRYKLINPCGDEEYKALRKVKI</sequence>
<evidence type="ECO:0000313" key="2">
    <source>
        <dbReference type="Proteomes" id="UP001490816"/>
    </source>
</evidence>
<protein>
    <submittedName>
        <fullName evidence="1">Uncharacterized protein</fullName>
    </submittedName>
</protein>
<organism evidence="1 2">
    <name type="scientific">Ruminococcoides intestinale</name>
    <dbReference type="NCBI Taxonomy" id="3133162"/>
    <lineage>
        <taxon>Bacteria</taxon>
        <taxon>Bacillati</taxon>
        <taxon>Bacillota</taxon>
        <taxon>Clostridia</taxon>
        <taxon>Eubacteriales</taxon>
        <taxon>Oscillospiraceae</taxon>
        <taxon>Ruminococcoides</taxon>
    </lineage>
</organism>
<evidence type="ECO:0000313" key="1">
    <source>
        <dbReference type="EMBL" id="MEQ2469187.1"/>
    </source>
</evidence>
<dbReference type="Proteomes" id="UP001490816">
    <property type="component" value="Unassembled WGS sequence"/>
</dbReference>
<gene>
    <name evidence="1" type="ORF">WMO39_02390</name>
</gene>
<dbReference type="EMBL" id="JBBMEZ010000004">
    <property type="protein sequence ID" value="MEQ2469187.1"/>
    <property type="molecule type" value="Genomic_DNA"/>
</dbReference>
<comment type="caution">
    <text evidence="1">The sequence shown here is derived from an EMBL/GenBank/DDBJ whole genome shotgun (WGS) entry which is preliminary data.</text>
</comment>
<proteinExistence type="predicted"/>
<dbReference type="RefSeq" id="WP_117948637.1">
    <property type="nucleotide sequence ID" value="NZ_JBBMEZ010000004.1"/>
</dbReference>
<accession>A0ABV1FA66</accession>